<proteinExistence type="predicted"/>
<dbReference type="EMBL" id="AMZH03028221">
    <property type="protein sequence ID" value="RRT33809.1"/>
    <property type="molecule type" value="Genomic_DNA"/>
</dbReference>
<protein>
    <submittedName>
        <fullName evidence="2">Uncharacterized protein</fullName>
    </submittedName>
</protein>
<dbReference type="AlphaFoldDB" id="A0A426X2W3"/>
<gene>
    <name evidence="2" type="ORF">B296_00051222</name>
</gene>
<evidence type="ECO:0000313" key="2">
    <source>
        <dbReference type="EMBL" id="RRT33809.1"/>
    </source>
</evidence>
<comment type="caution">
    <text evidence="2">The sequence shown here is derived from an EMBL/GenBank/DDBJ whole genome shotgun (WGS) entry which is preliminary data.</text>
</comment>
<accession>A0A426X2W3</accession>
<dbReference type="Proteomes" id="UP000287651">
    <property type="component" value="Unassembled WGS sequence"/>
</dbReference>
<evidence type="ECO:0000313" key="3">
    <source>
        <dbReference type="Proteomes" id="UP000287651"/>
    </source>
</evidence>
<evidence type="ECO:0000256" key="1">
    <source>
        <dbReference type="SAM" id="MobiDB-lite"/>
    </source>
</evidence>
<reference evidence="2 3" key="1">
    <citation type="journal article" date="2014" name="Agronomy (Basel)">
        <title>A Draft Genome Sequence for Ensete ventricosum, the Drought-Tolerant Tree Against Hunger.</title>
        <authorList>
            <person name="Harrison J."/>
            <person name="Moore K.A."/>
            <person name="Paszkiewicz K."/>
            <person name="Jones T."/>
            <person name="Grant M."/>
            <person name="Ambacheew D."/>
            <person name="Muzemil S."/>
            <person name="Studholme D.J."/>
        </authorList>
    </citation>
    <scope>NUCLEOTIDE SEQUENCE [LARGE SCALE GENOMIC DNA]</scope>
</reference>
<organism evidence="2 3">
    <name type="scientific">Ensete ventricosum</name>
    <name type="common">Abyssinian banana</name>
    <name type="synonym">Musa ensete</name>
    <dbReference type="NCBI Taxonomy" id="4639"/>
    <lineage>
        <taxon>Eukaryota</taxon>
        <taxon>Viridiplantae</taxon>
        <taxon>Streptophyta</taxon>
        <taxon>Embryophyta</taxon>
        <taxon>Tracheophyta</taxon>
        <taxon>Spermatophyta</taxon>
        <taxon>Magnoliopsida</taxon>
        <taxon>Liliopsida</taxon>
        <taxon>Zingiberales</taxon>
        <taxon>Musaceae</taxon>
        <taxon>Ensete</taxon>
    </lineage>
</organism>
<feature type="region of interest" description="Disordered" evidence="1">
    <location>
        <begin position="1"/>
        <end position="23"/>
    </location>
</feature>
<name>A0A426X2W3_ENSVE</name>
<sequence>MEVSPECGEILPTGKSDGASEVEEEDIEELIVVAEQGSTCYKRSIAMLQEEQKKWVEEYQGAAEDGKKKLQALVDDITWQISLPKCHTNGA</sequence>